<dbReference type="AlphaFoldDB" id="A0A2T5IH93"/>
<dbReference type="Proteomes" id="UP000244152">
    <property type="component" value="Unassembled WGS sequence"/>
</dbReference>
<evidence type="ECO:0000313" key="1">
    <source>
        <dbReference type="EMBL" id="PTQ83149.1"/>
    </source>
</evidence>
<dbReference type="EMBL" id="QAOK01000002">
    <property type="protein sequence ID" value="PTQ83149.1"/>
    <property type="molecule type" value="Genomic_DNA"/>
</dbReference>
<evidence type="ECO:0000313" key="2">
    <source>
        <dbReference type="Proteomes" id="UP000244152"/>
    </source>
</evidence>
<protein>
    <submittedName>
        <fullName evidence="1">Uncharacterized protein</fullName>
    </submittedName>
</protein>
<name>A0A2T5IH93_9PROT</name>
<sequence>MSLLLDPDRLGSEARTESKKLSDQFHYLSSRPKPEEKRNWASSLKVSGLSVAALAVLMIGAEHIAPAGWKPSTFIGAFGGKVQTVEILESIDAVRALTAVQEQERARGMQEVEQLRAAQERLTLAYRVEFERGSELIRAGANAQQLLASVIEAKMRGMDGRFRAASVKDNLGIWCDFGNIAFQTPDCGPDLRASARADRDAMQTELLESWISAQERIVGIAQSWAAGLLSPQDLIAEMQQNTPHLYAAPREPIPPNPYRTP</sequence>
<dbReference type="RefSeq" id="WP_107761202.1">
    <property type="nucleotide sequence ID" value="NZ_QAOK01000002.1"/>
</dbReference>
<accession>A0A2T5IH93</accession>
<gene>
    <name evidence="1" type="ORF">C8R21_102152</name>
</gene>
<reference evidence="1 2" key="1">
    <citation type="submission" date="2018-04" db="EMBL/GenBank/DDBJ databases">
        <title>Active sludge and wastewater microbial communities from Klosterneuburg, Austria.</title>
        <authorList>
            <person name="Wagner M."/>
        </authorList>
    </citation>
    <scope>NUCLEOTIDE SEQUENCE [LARGE SCALE GENOMIC DNA]</scope>
    <source>
        <strain evidence="1 2">Nl12</strain>
    </source>
</reference>
<organism evidence="1 2">
    <name type="scientific">Nitrosospira multiformis</name>
    <dbReference type="NCBI Taxonomy" id="1231"/>
    <lineage>
        <taxon>Bacteria</taxon>
        <taxon>Pseudomonadati</taxon>
        <taxon>Pseudomonadota</taxon>
        <taxon>Betaproteobacteria</taxon>
        <taxon>Nitrosomonadales</taxon>
        <taxon>Nitrosomonadaceae</taxon>
        <taxon>Nitrosospira</taxon>
    </lineage>
</organism>
<proteinExistence type="predicted"/>
<comment type="caution">
    <text evidence="1">The sequence shown here is derived from an EMBL/GenBank/DDBJ whole genome shotgun (WGS) entry which is preliminary data.</text>
</comment>